<evidence type="ECO:0000313" key="4">
    <source>
        <dbReference type="EMBL" id="TWU42468.1"/>
    </source>
</evidence>
<dbReference type="Gene3D" id="1.10.287.470">
    <property type="entry name" value="Helix hairpin bin"/>
    <property type="match status" value="1"/>
</dbReference>
<dbReference type="Gene3D" id="2.40.30.170">
    <property type="match status" value="1"/>
</dbReference>
<dbReference type="PANTHER" id="PTHR30469:SF15">
    <property type="entry name" value="HLYD FAMILY OF SECRETION PROTEINS"/>
    <property type="match status" value="1"/>
</dbReference>
<keyword evidence="2" id="KW-0175">Coiled coil</keyword>
<evidence type="ECO:0000256" key="2">
    <source>
        <dbReference type="SAM" id="Coils"/>
    </source>
</evidence>
<dbReference type="Pfam" id="PF25989">
    <property type="entry name" value="YknX_C"/>
    <property type="match status" value="1"/>
</dbReference>
<dbReference type="OrthoDB" id="250565at2"/>
<dbReference type="NCBIfam" id="TIGR01730">
    <property type="entry name" value="RND_mfp"/>
    <property type="match status" value="1"/>
</dbReference>
<protein>
    <submittedName>
        <fullName evidence="4">Multidrug resistance protein MdtA</fullName>
    </submittedName>
</protein>
<name>A0A5C6E0N0_9BACT</name>
<dbReference type="GO" id="GO:0015562">
    <property type="term" value="F:efflux transmembrane transporter activity"/>
    <property type="evidence" value="ECO:0007669"/>
    <property type="project" value="TreeGrafter"/>
</dbReference>
<organism evidence="4 5">
    <name type="scientific">Novipirellula artificiosorum</name>
    <dbReference type="NCBI Taxonomy" id="2528016"/>
    <lineage>
        <taxon>Bacteria</taxon>
        <taxon>Pseudomonadati</taxon>
        <taxon>Planctomycetota</taxon>
        <taxon>Planctomycetia</taxon>
        <taxon>Pirellulales</taxon>
        <taxon>Pirellulaceae</taxon>
        <taxon>Novipirellula</taxon>
    </lineage>
</organism>
<comment type="caution">
    <text evidence="4">The sequence shown here is derived from an EMBL/GenBank/DDBJ whole genome shotgun (WGS) entry which is preliminary data.</text>
</comment>
<dbReference type="Gene3D" id="2.40.50.100">
    <property type="match status" value="1"/>
</dbReference>
<dbReference type="Gene3D" id="2.40.420.20">
    <property type="match status" value="1"/>
</dbReference>
<gene>
    <name evidence="4" type="primary">mdtA_1</name>
    <name evidence="4" type="ORF">Poly41_07650</name>
</gene>
<dbReference type="AlphaFoldDB" id="A0A5C6E0N0"/>
<evidence type="ECO:0000313" key="5">
    <source>
        <dbReference type="Proteomes" id="UP000319143"/>
    </source>
</evidence>
<dbReference type="SUPFAM" id="SSF111369">
    <property type="entry name" value="HlyD-like secretion proteins"/>
    <property type="match status" value="1"/>
</dbReference>
<dbReference type="GO" id="GO:1990281">
    <property type="term" value="C:efflux pump complex"/>
    <property type="evidence" value="ECO:0007669"/>
    <property type="project" value="TreeGrafter"/>
</dbReference>
<evidence type="ECO:0000256" key="1">
    <source>
        <dbReference type="ARBA" id="ARBA00009477"/>
    </source>
</evidence>
<reference evidence="4 5" key="1">
    <citation type="submission" date="2019-02" db="EMBL/GenBank/DDBJ databases">
        <title>Deep-cultivation of Planctomycetes and their phenomic and genomic characterization uncovers novel biology.</title>
        <authorList>
            <person name="Wiegand S."/>
            <person name="Jogler M."/>
            <person name="Boedeker C."/>
            <person name="Pinto D."/>
            <person name="Vollmers J."/>
            <person name="Rivas-Marin E."/>
            <person name="Kohn T."/>
            <person name="Peeters S.H."/>
            <person name="Heuer A."/>
            <person name="Rast P."/>
            <person name="Oberbeckmann S."/>
            <person name="Bunk B."/>
            <person name="Jeske O."/>
            <person name="Meyerdierks A."/>
            <person name="Storesund J.E."/>
            <person name="Kallscheuer N."/>
            <person name="Luecker S."/>
            <person name="Lage O.M."/>
            <person name="Pohl T."/>
            <person name="Merkel B.J."/>
            <person name="Hornburger P."/>
            <person name="Mueller R.-W."/>
            <person name="Bruemmer F."/>
            <person name="Labrenz M."/>
            <person name="Spormann A.M."/>
            <person name="Op Den Camp H."/>
            <person name="Overmann J."/>
            <person name="Amann R."/>
            <person name="Jetten M.S.M."/>
            <person name="Mascher T."/>
            <person name="Medema M.H."/>
            <person name="Devos D.P."/>
            <person name="Kaster A.-K."/>
            <person name="Ovreas L."/>
            <person name="Rohde M."/>
            <person name="Galperin M.Y."/>
            <person name="Jogler C."/>
        </authorList>
    </citation>
    <scope>NUCLEOTIDE SEQUENCE [LARGE SCALE GENOMIC DNA]</scope>
    <source>
        <strain evidence="4 5">Poly41</strain>
    </source>
</reference>
<dbReference type="RefSeq" id="WP_146524529.1">
    <property type="nucleotide sequence ID" value="NZ_SJPV01000001.1"/>
</dbReference>
<accession>A0A5C6E0N0</accession>
<dbReference type="InterPro" id="IPR006143">
    <property type="entry name" value="RND_pump_MFP"/>
</dbReference>
<dbReference type="PANTHER" id="PTHR30469">
    <property type="entry name" value="MULTIDRUG RESISTANCE PROTEIN MDTA"/>
    <property type="match status" value="1"/>
</dbReference>
<proteinExistence type="inferred from homology"/>
<feature type="domain" description="YknX-like C-terminal permuted SH3-like" evidence="3">
    <location>
        <begin position="346"/>
        <end position="412"/>
    </location>
</feature>
<comment type="similarity">
    <text evidence="1">Belongs to the membrane fusion protein (MFP) (TC 8.A.1) family.</text>
</comment>
<feature type="coiled-coil region" evidence="2">
    <location>
        <begin position="178"/>
        <end position="205"/>
    </location>
</feature>
<dbReference type="Proteomes" id="UP000319143">
    <property type="component" value="Unassembled WGS sequence"/>
</dbReference>
<dbReference type="EMBL" id="SJPV01000001">
    <property type="protein sequence ID" value="TWU42468.1"/>
    <property type="molecule type" value="Genomic_DNA"/>
</dbReference>
<keyword evidence="5" id="KW-1185">Reference proteome</keyword>
<sequence>MKIRKMKTYQIEFFTAAIVIVLVVGGLAYSFASMPPSDDSSDDIELLLDRAGSADSTPKAMQRSTPVVLAEARAMSFERSITVSGSIQAKRFALVSARVPGTLDAVFVDEGDVIEANKTELFQTDSVKLSKAVAIARQELTVSQCAVQEKQAMFEKSAAVKQQAENDLRRSQELLGKNAMAIQEVEKVESQYKQCEADVKHVRALIDLATAQWEQAKLNVTIAEKDMADSLVVSPICGRVSERLCEPGEMAGAGTAVLRIEDLSLLEVSVYLPAEYYAEVIPNQTAMRVRVGDTDLETRMVSYKSPTVTHQLRTFKVEGLIESPPPCVVPGCLAEVTIVTDRREGIGVPAEAVQNRAGHSVVFAVQGERAVEIEVETGRHAEGQLEIVRGLDVGTAVVAMGQTLIENGSPVSIVQEQSL</sequence>
<evidence type="ECO:0000259" key="3">
    <source>
        <dbReference type="Pfam" id="PF25989"/>
    </source>
</evidence>
<dbReference type="InterPro" id="IPR058637">
    <property type="entry name" value="YknX-like_C"/>
</dbReference>